<dbReference type="Gene3D" id="3.40.50.360">
    <property type="match status" value="1"/>
</dbReference>
<evidence type="ECO:0000313" key="4">
    <source>
        <dbReference type="EMBL" id="KFC83252.1"/>
    </source>
</evidence>
<gene>
    <name evidence="4" type="ORF">GEAM_1322</name>
</gene>
<dbReference type="OrthoDB" id="9812295at2"/>
<dbReference type="Pfam" id="PF03358">
    <property type="entry name" value="FMN_red"/>
    <property type="match status" value="1"/>
</dbReference>
<dbReference type="AlphaFoldDB" id="A0A085GHQ7"/>
<dbReference type="Proteomes" id="UP000028640">
    <property type="component" value="Unassembled WGS sequence"/>
</dbReference>
<comment type="cofactor">
    <cofactor evidence="1">
        <name>FMN</name>
        <dbReference type="ChEBI" id="CHEBI:58210"/>
    </cofactor>
</comment>
<dbReference type="PANTHER" id="PTHR30543">
    <property type="entry name" value="CHROMATE REDUCTASE"/>
    <property type="match status" value="1"/>
</dbReference>
<proteinExistence type="predicted"/>
<sequence>MNTTLKVTGIAGSLRAGSFSHMIMNTLAEQLPAGGSLHNIDIGALPHYNEDLERNALPESVINARALVSESDVVFIVTPEFNHGIPGVLKNTLDWLSRPAFNSPMLHKYVFFITHSPGALGGVRAQYQLRETLASMHCNFVPMGEIAIPHIGEKVEENRLTDPRSVEFIRQQMARFIDKAQAASAQLNQAWG</sequence>
<keyword evidence="2" id="KW-0285">Flavoprotein</keyword>
<dbReference type="InterPro" id="IPR029039">
    <property type="entry name" value="Flavoprotein-like_sf"/>
</dbReference>
<dbReference type="InterPro" id="IPR005025">
    <property type="entry name" value="FMN_Rdtase-like_dom"/>
</dbReference>
<evidence type="ECO:0000256" key="1">
    <source>
        <dbReference type="ARBA" id="ARBA00001917"/>
    </source>
</evidence>
<dbReference type="EMBL" id="JMPJ01000038">
    <property type="protein sequence ID" value="KFC83252.1"/>
    <property type="molecule type" value="Genomic_DNA"/>
</dbReference>
<comment type="caution">
    <text evidence="4">The sequence shown here is derived from an EMBL/GenBank/DDBJ whole genome shotgun (WGS) entry which is preliminary data.</text>
</comment>
<dbReference type="RefSeq" id="WP_051899429.1">
    <property type="nucleotide sequence ID" value="NZ_JMPJ01000038.1"/>
</dbReference>
<name>A0A085GHQ7_EWIA3</name>
<feature type="domain" description="NADPH-dependent FMN reductase-like" evidence="3">
    <location>
        <begin position="6"/>
        <end position="150"/>
    </location>
</feature>
<protein>
    <recommendedName>
        <fullName evidence="3">NADPH-dependent FMN reductase-like domain-containing protein</fullName>
    </recommendedName>
</protein>
<dbReference type="GO" id="GO:0005829">
    <property type="term" value="C:cytosol"/>
    <property type="evidence" value="ECO:0007669"/>
    <property type="project" value="TreeGrafter"/>
</dbReference>
<accession>A0A085GHQ7</accession>
<dbReference type="SUPFAM" id="SSF52218">
    <property type="entry name" value="Flavoproteins"/>
    <property type="match status" value="1"/>
</dbReference>
<keyword evidence="2" id="KW-0288">FMN</keyword>
<dbReference type="GO" id="GO:0016491">
    <property type="term" value="F:oxidoreductase activity"/>
    <property type="evidence" value="ECO:0007669"/>
    <property type="project" value="InterPro"/>
</dbReference>
<dbReference type="eggNOG" id="COG0431">
    <property type="taxonomic scope" value="Bacteria"/>
</dbReference>
<evidence type="ECO:0000256" key="2">
    <source>
        <dbReference type="ARBA" id="ARBA00022643"/>
    </source>
</evidence>
<dbReference type="GO" id="GO:0010181">
    <property type="term" value="F:FMN binding"/>
    <property type="evidence" value="ECO:0007669"/>
    <property type="project" value="TreeGrafter"/>
</dbReference>
<evidence type="ECO:0000313" key="5">
    <source>
        <dbReference type="Proteomes" id="UP000028640"/>
    </source>
</evidence>
<dbReference type="PANTHER" id="PTHR30543:SF21">
    <property type="entry name" value="NAD(P)H-DEPENDENT FMN REDUCTASE LOT6"/>
    <property type="match status" value="1"/>
</dbReference>
<dbReference type="InterPro" id="IPR050712">
    <property type="entry name" value="NAD(P)H-dep_reductase"/>
</dbReference>
<organism evidence="4 5">
    <name type="scientific">Ewingella americana (strain ATCC 33852 / DSM 4580 / CCUG 14506 / JCM 5911 / LMG 7869 / NCTC 12157 / CDC 1468-78)</name>
    <dbReference type="NCBI Taxonomy" id="910964"/>
    <lineage>
        <taxon>Bacteria</taxon>
        <taxon>Pseudomonadati</taxon>
        <taxon>Pseudomonadota</taxon>
        <taxon>Gammaproteobacteria</taxon>
        <taxon>Enterobacterales</taxon>
        <taxon>Yersiniaceae</taxon>
        <taxon>Ewingella</taxon>
    </lineage>
</organism>
<reference evidence="4 5" key="1">
    <citation type="submission" date="2014-05" db="EMBL/GenBank/DDBJ databases">
        <title>ATOL: Assembling a taxonomically balanced genome-scale reconstruction of the evolutionary history of the Enterobacteriaceae.</title>
        <authorList>
            <person name="Plunkett G.III."/>
            <person name="Neeno-Eckwall E.C."/>
            <person name="Glasner J.D."/>
            <person name="Perna N.T."/>
        </authorList>
    </citation>
    <scope>NUCLEOTIDE SEQUENCE [LARGE SCALE GENOMIC DNA]</scope>
    <source>
        <strain evidence="4 5">ATCC 33852</strain>
    </source>
</reference>
<dbReference type="GeneID" id="78379666"/>
<dbReference type="STRING" id="910964.GEAM_1322"/>
<evidence type="ECO:0000259" key="3">
    <source>
        <dbReference type="Pfam" id="PF03358"/>
    </source>
</evidence>
<keyword evidence="5" id="KW-1185">Reference proteome</keyword>